<dbReference type="PROSITE" id="PS51683">
    <property type="entry name" value="SAM_OMT_II"/>
    <property type="match status" value="1"/>
</dbReference>
<sequence length="394" mass="43901">MDSSLLQAQAGLWNLTYGYLKTMSLRCALDLGIPKAIDNNGQPMSLSQLHSVLSLHPSKKSHLFRLMRLLIHFGFFIDKSAGVCTEAVYDLTAQSRLVIQNNESANMLPYVRFALENISLKTSLDMADWFMQDSKQIPFELANGCTLYEKTGREPVVNKMFNDAMVSSSCFFNDIIVKKGDEIFKGIEFLVDVGGGNGAMAEVIARNFPHVRCTVLDLPHVVHGNPNDGIIKFVSGDMFTYVPPADAILLKWILHNWRNEDCIRILRRCKDAIHSREAGGKVIILEAVVGSTSAMISEEPQLLFDMVMLTVTGGEERDENEWKYLFTEAGFSSYKITHTIGFMSVIESTGPEEHVSGSLKNPILPGTNPLKVPVDSGTAINYTRLYIVVERLRA</sequence>
<evidence type="ECO:0000259" key="5">
    <source>
        <dbReference type="Pfam" id="PF00891"/>
    </source>
</evidence>
<evidence type="ECO:0000313" key="7">
    <source>
        <dbReference type="EMBL" id="KAJ3704916.1"/>
    </source>
</evidence>
<dbReference type="GO" id="GO:0032259">
    <property type="term" value="P:methylation"/>
    <property type="evidence" value="ECO:0007669"/>
    <property type="project" value="UniProtKB-KW"/>
</dbReference>
<evidence type="ECO:0000259" key="6">
    <source>
        <dbReference type="Pfam" id="PF08100"/>
    </source>
</evidence>
<dbReference type="Pfam" id="PF08100">
    <property type="entry name" value="Dimerisation"/>
    <property type="match status" value="1"/>
</dbReference>
<evidence type="ECO:0000256" key="2">
    <source>
        <dbReference type="ARBA" id="ARBA00022679"/>
    </source>
</evidence>
<name>A0AAD5ZVQ1_9POAL</name>
<dbReference type="FunFam" id="3.40.50.150:FF:000206">
    <property type="entry name" value="O-methyltransferase ZRP4"/>
    <property type="match status" value="1"/>
</dbReference>
<dbReference type="PANTHER" id="PTHR11746">
    <property type="entry name" value="O-METHYLTRANSFERASE"/>
    <property type="match status" value="1"/>
</dbReference>
<dbReference type="InterPro" id="IPR036390">
    <property type="entry name" value="WH_DNA-bd_sf"/>
</dbReference>
<dbReference type="Gene3D" id="1.10.10.10">
    <property type="entry name" value="Winged helix-like DNA-binding domain superfamily/Winged helix DNA-binding domain"/>
    <property type="match status" value="1"/>
</dbReference>
<dbReference type="GO" id="GO:0046983">
    <property type="term" value="F:protein dimerization activity"/>
    <property type="evidence" value="ECO:0007669"/>
    <property type="project" value="InterPro"/>
</dbReference>
<dbReference type="Gene3D" id="3.40.50.150">
    <property type="entry name" value="Vaccinia Virus protein VP39"/>
    <property type="match status" value="1"/>
</dbReference>
<keyword evidence="3" id="KW-0949">S-adenosyl-L-methionine</keyword>
<feature type="domain" description="O-methyltransferase dimerisation" evidence="6">
    <location>
        <begin position="13"/>
        <end position="100"/>
    </location>
</feature>
<keyword evidence="8" id="KW-1185">Reference proteome</keyword>
<dbReference type="PIRSF" id="PIRSF005739">
    <property type="entry name" value="O-mtase"/>
    <property type="match status" value="1"/>
</dbReference>
<dbReference type="AlphaFoldDB" id="A0AAD5ZVQ1"/>
<feature type="active site" description="Proton acceptor" evidence="4">
    <location>
        <position position="255"/>
    </location>
</feature>
<protein>
    <recommendedName>
        <fullName evidence="9">O-methyltransferase</fullName>
    </recommendedName>
</protein>
<accession>A0AAD5ZVQ1</accession>
<dbReference type="InterPro" id="IPR012967">
    <property type="entry name" value="COMT_dimerisation"/>
</dbReference>
<dbReference type="InterPro" id="IPR036388">
    <property type="entry name" value="WH-like_DNA-bd_sf"/>
</dbReference>
<evidence type="ECO:0000256" key="4">
    <source>
        <dbReference type="PIRSR" id="PIRSR005739-1"/>
    </source>
</evidence>
<dbReference type="Pfam" id="PF00891">
    <property type="entry name" value="Methyltransf_2"/>
    <property type="match status" value="1"/>
</dbReference>
<dbReference type="InterPro" id="IPR016461">
    <property type="entry name" value="COMT-like"/>
</dbReference>
<organism evidence="7 8">
    <name type="scientific">Rhynchospora tenuis</name>
    <dbReference type="NCBI Taxonomy" id="198213"/>
    <lineage>
        <taxon>Eukaryota</taxon>
        <taxon>Viridiplantae</taxon>
        <taxon>Streptophyta</taxon>
        <taxon>Embryophyta</taxon>
        <taxon>Tracheophyta</taxon>
        <taxon>Spermatophyta</taxon>
        <taxon>Magnoliopsida</taxon>
        <taxon>Liliopsida</taxon>
        <taxon>Poales</taxon>
        <taxon>Cyperaceae</taxon>
        <taxon>Cyperoideae</taxon>
        <taxon>Rhynchosporeae</taxon>
        <taxon>Rhynchospora</taxon>
    </lineage>
</organism>
<dbReference type="InterPro" id="IPR001077">
    <property type="entry name" value="COMT_C"/>
</dbReference>
<evidence type="ECO:0000313" key="8">
    <source>
        <dbReference type="Proteomes" id="UP001210211"/>
    </source>
</evidence>
<dbReference type="EMBL" id="JAMRDG010000001">
    <property type="protein sequence ID" value="KAJ3704916.1"/>
    <property type="molecule type" value="Genomic_DNA"/>
</dbReference>
<keyword evidence="1" id="KW-0489">Methyltransferase</keyword>
<evidence type="ECO:0008006" key="9">
    <source>
        <dbReference type="Google" id="ProtNLM"/>
    </source>
</evidence>
<reference evidence="7 8" key="1">
    <citation type="journal article" date="2022" name="Cell">
        <title>Repeat-based holocentromeres influence genome architecture and karyotype evolution.</title>
        <authorList>
            <person name="Hofstatter P.G."/>
            <person name="Thangavel G."/>
            <person name="Lux T."/>
            <person name="Neumann P."/>
            <person name="Vondrak T."/>
            <person name="Novak P."/>
            <person name="Zhang M."/>
            <person name="Costa L."/>
            <person name="Castellani M."/>
            <person name="Scott A."/>
            <person name="Toegelov H."/>
            <person name="Fuchs J."/>
            <person name="Mata-Sucre Y."/>
            <person name="Dias Y."/>
            <person name="Vanzela A.L.L."/>
            <person name="Huettel B."/>
            <person name="Almeida C.C.S."/>
            <person name="Simkova H."/>
            <person name="Souza G."/>
            <person name="Pedrosa-Harand A."/>
            <person name="Macas J."/>
            <person name="Mayer K.F.X."/>
            <person name="Houben A."/>
            <person name="Marques A."/>
        </authorList>
    </citation>
    <scope>NUCLEOTIDE SEQUENCE [LARGE SCALE GENOMIC DNA]</scope>
    <source>
        <strain evidence="7">RhyTen1mFocal</strain>
    </source>
</reference>
<keyword evidence="2" id="KW-0808">Transferase</keyword>
<proteinExistence type="predicted"/>
<feature type="domain" description="O-methyltransferase C-terminal" evidence="5">
    <location>
        <begin position="125"/>
        <end position="332"/>
    </location>
</feature>
<dbReference type="SUPFAM" id="SSF46785">
    <property type="entry name" value="Winged helix' DNA-binding domain"/>
    <property type="match status" value="1"/>
</dbReference>
<dbReference type="SUPFAM" id="SSF53335">
    <property type="entry name" value="S-adenosyl-L-methionine-dependent methyltransferases"/>
    <property type="match status" value="1"/>
</dbReference>
<comment type="caution">
    <text evidence="7">The sequence shown here is derived from an EMBL/GenBank/DDBJ whole genome shotgun (WGS) entry which is preliminary data.</text>
</comment>
<dbReference type="GO" id="GO:0008171">
    <property type="term" value="F:O-methyltransferase activity"/>
    <property type="evidence" value="ECO:0007669"/>
    <property type="project" value="InterPro"/>
</dbReference>
<gene>
    <name evidence="7" type="ORF">LUZ61_008621</name>
</gene>
<dbReference type="Proteomes" id="UP001210211">
    <property type="component" value="Unassembled WGS sequence"/>
</dbReference>
<evidence type="ECO:0000256" key="1">
    <source>
        <dbReference type="ARBA" id="ARBA00022603"/>
    </source>
</evidence>
<evidence type="ECO:0000256" key="3">
    <source>
        <dbReference type="ARBA" id="ARBA00022691"/>
    </source>
</evidence>
<dbReference type="InterPro" id="IPR029063">
    <property type="entry name" value="SAM-dependent_MTases_sf"/>
</dbReference>